<accession>A0A517Z322</accession>
<dbReference type="GO" id="GO:0016740">
    <property type="term" value="F:transferase activity"/>
    <property type="evidence" value="ECO:0007669"/>
    <property type="project" value="UniProtKB-KW"/>
</dbReference>
<gene>
    <name evidence="1" type="ORF">Mal4_12010</name>
</gene>
<organism evidence="1 2">
    <name type="scientific">Maioricimonas rarisocia</name>
    <dbReference type="NCBI Taxonomy" id="2528026"/>
    <lineage>
        <taxon>Bacteria</taxon>
        <taxon>Pseudomonadati</taxon>
        <taxon>Planctomycetota</taxon>
        <taxon>Planctomycetia</taxon>
        <taxon>Planctomycetales</taxon>
        <taxon>Planctomycetaceae</taxon>
        <taxon>Maioricimonas</taxon>
    </lineage>
</organism>
<evidence type="ECO:0000313" key="2">
    <source>
        <dbReference type="Proteomes" id="UP000320496"/>
    </source>
</evidence>
<proteinExistence type="predicted"/>
<evidence type="ECO:0000313" key="1">
    <source>
        <dbReference type="EMBL" id="QDU36900.1"/>
    </source>
</evidence>
<reference evidence="1 2" key="1">
    <citation type="submission" date="2019-02" db="EMBL/GenBank/DDBJ databases">
        <title>Deep-cultivation of Planctomycetes and their phenomic and genomic characterization uncovers novel biology.</title>
        <authorList>
            <person name="Wiegand S."/>
            <person name="Jogler M."/>
            <person name="Boedeker C."/>
            <person name="Pinto D."/>
            <person name="Vollmers J."/>
            <person name="Rivas-Marin E."/>
            <person name="Kohn T."/>
            <person name="Peeters S.H."/>
            <person name="Heuer A."/>
            <person name="Rast P."/>
            <person name="Oberbeckmann S."/>
            <person name="Bunk B."/>
            <person name="Jeske O."/>
            <person name="Meyerdierks A."/>
            <person name="Storesund J.E."/>
            <person name="Kallscheuer N."/>
            <person name="Luecker S."/>
            <person name="Lage O.M."/>
            <person name="Pohl T."/>
            <person name="Merkel B.J."/>
            <person name="Hornburger P."/>
            <person name="Mueller R.-W."/>
            <person name="Bruemmer F."/>
            <person name="Labrenz M."/>
            <person name="Spormann A.M."/>
            <person name="Op den Camp H."/>
            <person name="Overmann J."/>
            <person name="Amann R."/>
            <person name="Jetten M.S.M."/>
            <person name="Mascher T."/>
            <person name="Medema M.H."/>
            <person name="Devos D.P."/>
            <person name="Kaster A.-K."/>
            <person name="Ovreas L."/>
            <person name="Rohde M."/>
            <person name="Galperin M.Y."/>
            <person name="Jogler C."/>
        </authorList>
    </citation>
    <scope>NUCLEOTIDE SEQUENCE [LARGE SCALE GENOMIC DNA]</scope>
    <source>
        <strain evidence="1 2">Mal4</strain>
    </source>
</reference>
<keyword evidence="1" id="KW-0808">Transferase</keyword>
<dbReference type="AlphaFoldDB" id="A0A517Z322"/>
<sequence>MSRVPNVVLVGDRSLDMSHFGCQLVGATFREQFARTGLNLTACLPISPKRFEAATPLLDQADLVVINGEGSTHNGRLQDVFRMATRWPCVLLNCVYQNNPPTDELKHFRLITARESLSAEAIREHGADCKVVPDVIFASSLLHSYVRPEPVRELGITDSARKVEYGFGPFRVRLRPGLRPKTSTVAEYLNKLCEHRRLCIGRFHAAVVASILGIPFSTWESNTWKISGLMRDMGLSELHFESRDEAYRNVPQEFDPRAASFARNARAAVHRLFDDVAAIARENAGNKGQRAA</sequence>
<dbReference type="RefSeq" id="WP_197444134.1">
    <property type="nucleotide sequence ID" value="NZ_CP036275.1"/>
</dbReference>
<protein>
    <submittedName>
        <fullName evidence="1">Polysaccharide pyruvyl transferase</fullName>
    </submittedName>
</protein>
<dbReference type="KEGG" id="mri:Mal4_12010"/>
<keyword evidence="2" id="KW-1185">Reference proteome</keyword>
<dbReference type="Proteomes" id="UP000320496">
    <property type="component" value="Chromosome"/>
</dbReference>
<name>A0A517Z322_9PLAN</name>
<dbReference type="EMBL" id="CP036275">
    <property type="protein sequence ID" value="QDU36900.1"/>
    <property type="molecule type" value="Genomic_DNA"/>
</dbReference>